<sequence length="575" mass="61966">MTTISETAGWVDAIYQITRMDKVEGGAKGVANIQAKQLAARTQFLKIMIEGFSDYKESTFFKTAEDPDGTIAGIAATPSGKLFRVAQGLLSDDSFIFYLNVDGVAIPVAVYAGKSYVDRRLVPGSYRSSFVPVLHDKNDTVPLWLDKGLLDAAGLGPLLQSFVAKIPNEWAQKYLTQKNLSPRFFPIIHDENDMVPLWLDKGLLDAAGLGPVLQGFIKKLVGNSQGGTASADKYFIQGDLYKFIFKRGRVFSGDAVSLNVGLAGDSWTERNTIPQSLIDVLGGNYKDPGFISCSTRTDGVMAGISLAVKNFTKYDGGSNNNNPPPYGCGPDGNGYYNNNTVGSLDWTGVTATDLSVFYYDGSGSFTITIDSGAPVTINGGNTGTAKKYDISGLSATAHSVTIQSLGAGVVSIFGMYGKNSSVRSGVTVSRMGNGGAIASDFFNFSEWITPVAKHLDLDLLFVILGTNDFRLSKGTAQYKNGLVKIITQYRAATPGICICLVSPGHCYGSGTPDLSEYDAVMRELAVEYNVNFISGYQLFPKTYDNSGGAWDDTLHLSRKGAFILTRTMKDKFFQE</sequence>
<dbReference type="AlphaFoldDB" id="A0AAE4SK08"/>
<evidence type="ECO:0000313" key="3">
    <source>
        <dbReference type="Proteomes" id="UP001187239"/>
    </source>
</evidence>
<dbReference type="EMBL" id="JAWHXQ010000023">
    <property type="protein sequence ID" value="MDV0614076.1"/>
    <property type="molecule type" value="Genomic_DNA"/>
</dbReference>
<name>A0AAE4SK08_9ENTR</name>
<protein>
    <submittedName>
        <fullName evidence="2">SGNH/GDSL hydrolase family protein</fullName>
        <ecNumber evidence="2">3.1.-.-</ecNumber>
    </submittedName>
</protein>
<dbReference type="Pfam" id="PF13472">
    <property type="entry name" value="Lipase_GDSL_2"/>
    <property type="match status" value="1"/>
</dbReference>
<comment type="caution">
    <text evidence="2">The sequence shown here is derived from an EMBL/GenBank/DDBJ whole genome shotgun (WGS) entry which is preliminary data.</text>
</comment>
<keyword evidence="2" id="KW-0378">Hydrolase</keyword>
<dbReference type="RefSeq" id="WP_316938740.1">
    <property type="nucleotide sequence ID" value="NZ_JAWHXQ010000023.1"/>
</dbReference>
<accession>A0AAE4SK08</accession>
<dbReference type="Gene3D" id="3.40.50.1110">
    <property type="entry name" value="SGNH hydrolase"/>
    <property type="match status" value="1"/>
</dbReference>
<dbReference type="EC" id="3.1.-.-" evidence="2"/>
<dbReference type="CDD" id="cd00229">
    <property type="entry name" value="SGNH_hydrolase"/>
    <property type="match status" value="1"/>
</dbReference>
<dbReference type="SUPFAM" id="SSF52266">
    <property type="entry name" value="SGNH hydrolase"/>
    <property type="match status" value="1"/>
</dbReference>
<dbReference type="InterPro" id="IPR013830">
    <property type="entry name" value="SGNH_hydro"/>
</dbReference>
<dbReference type="Proteomes" id="UP001187239">
    <property type="component" value="Unassembled WGS sequence"/>
</dbReference>
<gene>
    <name evidence="2" type="ORF">RZO73_26600</name>
</gene>
<dbReference type="Gene3D" id="2.60.120.1360">
    <property type="match status" value="1"/>
</dbReference>
<organism evidence="2 3">
    <name type="scientific">Klebsiella quasipneumoniae subsp. similipneumoniae</name>
    <dbReference type="NCBI Taxonomy" id="1463164"/>
    <lineage>
        <taxon>Bacteria</taxon>
        <taxon>Pseudomonadati</taxon>
        <taxon>Pseudomonadota</taxon>
        <taxon>Gammaproteobacteria</taxon>
        <taxon>Enterobacterales</taxon>
        <taxon>Enterobacteriaceae</taxon>
        <taxon>Klebsiella/Raoultella group</taxon>
        <taxon>Klebsiella</taxon>
        <taxon>Klebsiella pneumoniae complex</taxon>
    </lineage>
</organism>
<reference evidence="2" key="1">
    <citation type="submission" date="2023-10" db="EMBL/GenBank/DDBJ databases">
        <title>Surveillance and assessment of the effects of hospital wastewater treatment on clearance of pathogenic bacterial and antimicrobial resistance genes.</title>
        <authorList>
            <person name="Wu Y."/>
        </authorList>
    </citation>
    <scope>NUCLEOTIDE SEQUENCE</scope>
    <source>
        <strain evidence="2">23-M-SY-8</strain>
    </source>
</reference>
<dbReference type="GO" id="GO:0016788">
    <property type="term" value="F:hydrolase activity, acting on ester bonds"/>
    <property type="evidence" value="ECO:0007669"/>
    <property type="project" value="UniProtKB-ARBA"/>
</dbReference>
<evidence type="ECO:0000313" key="2">
    <source>
        <dbReference type="EMBL" id="MDV0614076.1"/>
    </source>
</evidence>
<evidence type="ECO:0000259" key="1">
    <source>
        <dbReference type="Pfam" id="PF13472"/>
    </source>
</evidence>
<dbReference type="InterPro" id="IPR036514">
    <property type="entry name" value="SGNH_hydro_sf"/>
</dbReference>
<feature type="domain" description="SGNH hydrolase-type esterase" evidence="1">
    <location>
        <begin position="450"/>
        <end position="560"/>
    </location>
</feature>
<proteinExistence type="predicted"/>